<reference evidence="1" key="1">
    <citation type="submission" date="2022-06" db="EMBL/GenBank/DDBJ databases">
        <title>Rothia sp. isolated from sandalwood seedling.</title>
        <authorList>
            <person name="Tuikhar N."/>
            <person name="Kirdat K."/>
            <person name="Thorat V."/>
            <person name="Swetha P."/>
            <person name="Padma S."/>
            <person name="Sundararaj R."/>
            <person name="Yadav A."/>
        </authorList>
    </citation>
    <scope>NUCLEOTIDE SEQUENCE</scope>
    <source>
        <strain evidence="1">AR01</strain>
    </source>
</reference>
<proteinExistence type="predicted"/>
<dbReference type="Proteomes" id="UP001139502">
    <property type="component" value="Unassembled WGS sequence"/>
</dbReference>
<organism evidence="1 2">
    <name type="scientific">Rothia santali</name>
    <dbReference type="NCBI Taxonomy" id="2949643"/>
    <lineage>
        <taxon>Bacteria</taxon>
        <taxon>Bacillati</taxon>
        <taxon>Actinomycetota</taxon>
        <taxon>Actinomycetes</taxon>
        <taxon>Micrococcales</taxon>
        <taxon>Micrococcaceae</taxon>
        <taxon>Rothia</taxon>
    </lineage>
</organism>
<evidence type="ECO:0000313" key="2">
    <source>
        <dbReference type="Proteomes" id="UP001139502"/>
    </source>
</evidence>
<keyword evidence="2" id="KW-1185">Reference proteome</keyword>
<evidence type="ECO:0000313" key="1">
    <source>
        <dbReference type="EMBL" id="MCP3425164.1"/>
    </source>
</evidence>
<dbReference type="EMBL" id="JANAFB010000006">
    <property type="protein sequence ID" value="MCP3425164.1"/>
    <property type="molecule type" value="Genomic_DNA"/>
</dbReference>
<comment type="caution">
    <text evidence="1">The sequence shown here is derived from an EMBL/GenBank/DDBJ whole genome shotgun (WGS) entry which is preliminary data.</text>
</comment>
<sequence>MQQIMFHPSYYGPILRHQKQTTVRWNEKIHPGSATFHFGDDENYPPMRGWVESVESYPAARLTAEQAHALPGTDMAVFVEDLRTNFYPSMPDDAVLTVVVFKITAPDPW</sequence>
<gene>
    <name evidence="1" type="ORF">NBM05_03760</name>
</gene>
<accession>A0A9X2HDG7</accession>
<dbReference type="RefSeq" id="WP_254165216.1">
    <property type="nucleotide sequence ID" value="NZ_JANAFB010000006.1"/>
</dbReference>
<dbReference type="AlphaFoldDB" id="A0A9X2HDG7"/>
<protein>
    <submittedName>
        <fullName evidence="1">ASCH domain-containing protein</fullName>
    </submittedName>
</protein>
<name>A0A9X2HDG7_9MICC</name>